<name>A0A554JAC0_9BACT</name>
<evidence type="ECO:0000313" key="2">
    <source>
        <dbReference type="Proteomes" id="UP000319613"/>
    </source>
</evidence>
<feature type="non-terminal residue" evidence="1">
    <location>
        <position position="1"/>
    </location>
</feature>
<sequence>AFAAWIICKKRNTKQNELSGFSAIPQNIIVTPPPAQQA</sequence>
<dbReference type="EMBL" id="VMFF01000052">
    <property type="protein sequence ID" value="TSC65315.1"/>
    <property type="molecule type" value="Genomic_DNA"/>
</dbReference>
<protein>
    <submittedName>
        <fullName evidence="1">Uncharacterized protein</fullName>
    </submittedName>
</protein>
<reference evidence="1 2" key="1">
    <citation type="submission" date="2017-07" db="EMBL/GenBank/DDBJ databases">
        <title>Mechanisms for carbon and nitrogen cycling indicate functional differentiation within the Candidate Phyla Radiation.</title>
        <authorList>
            <person name="Danczak R.E."/>
            <person name="Johnston M.D."/>
            <person name="Kenah C."/>
            <person name="Slattery M."/>
            <person name="Wrighton K.C."/>
            <person name="Wilkins M.J."/>
        </authorList>
    </citation>
    <scope>NUCLEOTIDE SEQUENCE [LARGE SCALE GENOMIC DNA]</scope>
    <source>
        <strain evidence="1">Gr01-1014_77</strain>
    </source>
</reference>
<accession>A0A554JAC0</accession>
<evidence type="ECO:0000313" key="1">
    <source>
        <dbReference type="EMBL" id="TSC65315.1"/>
    </source>
</evidence>
<dbReference type="Proteomes" id="UP000319613">
    <property type="component" value="Unassembled WGS sequence"/>
</dbReference>
<comment type="caution">
    <text evidence="1">The sequence shown here is derived from an EMBL/GenBank/DDBJ whole genome shotgun (WGS) entry which is preliminary data.</text>
</comment>
<dbReference type="AlphaFoldDB" id="A0A554JAC0"/>
<organism evidence="1 2">
    <name type="scientific">Candidatus Doudnabacteria bacterium Gr01-1014_77</name>
    <dbReference type="NCBI Taxonomy" id="2017133"/>
    <lineage>
        <taxon>Bacteria</taxon>
        <taxon>Candidatus Doudnaibacteriota</taxon>
    </lineage>
</organism>
<gene>
    <name evidence="1" type="ORF">G01um101477_535</name>
</gene>
<proteinExistence type="predicted"/>